<accession>A0AAE3M223</accession>
<feature type="signal peptide" evidence="3">
    <location>
        <begin position="1"/>
        <end position="24"/>
    </location>
</feature>
<keyword evidence="2" id="KW-0812">Transmembrane</keyword>
<dbReference type="Proteomes" id="UP001209229">
    <property type="component" value="Unassembled WGS sequence"/>
</dbReference>
<reference evidence="4" key="1">
    <citation type="submission" date="2022-10" db="EMBL/GenBank/DDBJ databases">
        <authorList>
            <person name="Yu W.X."/>
        </authorList>
    </citation>
    <scope>NUCLEOTIDE SEQUENCE</scope>
    <source>
        <strain evidence="4">AAT</strain>
    </source>
</reference>
<keyword evidence="2" id="KW-1133">Transmembrane helix</keyword>
<sequence>MKTTIFRALFLSTIFLFSAITISAQNETEENKSGLDEGTLESQFNYIIKKSESYEAYQVVKRTWLHKIKDNALDSVKVLKESITKLETESENQKSEINSLKADLKETNEKLTLISKQKDSFAFLGILMGKGTYNVIVWSLVFVFAAAFVIMFLLFKRSHAVTAKTKQDLIDKQEEFDAHRKWALEREQTLARDLNKLKQKYKGLD</sequence>
<organism evidence="4 5">
    <name type="scientific">Plebeiibacterium sediminum</name>
    <dbReference type="NCBI Taxonomy" id="2992112"/>
    <lineage>
        <taxon>Bacteria</taxon>
        <taxon>Pseudomonadati</taxon>
        <taxon>Bacteroidota</taxon>
        <taxon>Bacteroidia</taxon>
        <taxon>Marinilabiliales</taxon>
        <taxon>Marinilabiliaceae</taxon>
        <taxon>Plebeiibacterium</taxon>
    </lineage>
</organism>
<comment type="caution">
    <text evidence="4">The sequence shown here is derived from an EMBL/GenBank/DDBJ whole genome shotgun (WGS) entry which is preliminary data.</text>
</comment>
<feature type="transmembrane region" description="Helical" evidence="2">
    <location>
        <begin position="135"/>
        <end position="155"/>
    </location>
</feature>
<feature type="coiled-coil region" evidence="1">
    <location>
        <begin position="69"/>
        <end position="117"/>
    </location>
</feature>
<dbReference type="AlphaFoldDB" id="A0AAE3M223"/>
<proteinExistence type="predicted"/>
<evidence type="ECO:0000313" key="4">
    <source>
        <dbReference type="EMBL" id="MCW3785659.1"/>
    </source>
</evidence>
<protein>
    <submittedName>
        <fullName evidence="4">tRNA (Guanine-N1)-methyltransferase</fullName>
    </submittedName>
</protein>
<keyword evidence="5" id="KW-1185">Reference proteome</keyword>
<keyword evidence="3" id="KW-0732">Signal</keyword>
<gene>
    <name evidence="4" type="ORF">OM075_04235</name>
</gene>
<dbReference type="RefSeq" id="WP_301189231.1">
    <property type="nucleotide sequence ID" value="NZ_JAPDPJ010000005.1"/>
</dbReference>
<evidence type="ECO:0000313" key="5">
    <source>
        <dbReference type="Proteomes" id="UP001209229"/>
    </source>
</evidence>
<evidence type="ECO:0000256" key="3">
    <source>
        <dbReference type="SAM" id="SignalP"/>
    </source>
</evidence>
<keyword evidence="2" id="KW-0472">Membrane</keyword>
<feature type="chain" id="PRO_5042194059" evidence="3">
    <location>
        <begin position="25"/>
        <end position="205"/>
    </location>
</feature>
<dbReference type="EMBL" id="JAPDPJ010000005">
    <property type="protein sequence ID" value="MCW3785659.1"/>
    <property type="molecule type" value="Genomic_DNA"/>
</dbReference>
<name>A0AAE3M223_9BACT</name>
<evidence type="ECO:0000256" key="1">
    <source>
        <dbReference type="SAM" id="Coils"/>
    </source>
</evidence>
<keyword evidence="1" id="KW-0175">Coiled coil</keyword>
<evidence type="ECO:0000256" key="2">
    <source>
        <dbReference type="SAM" id="Phobius"/>
    </source>
</evidence>